<dbReference type="Proteomes" id="UP000478052">
    <property type="component" value="Unassembled WGS sequence"/>
</dbReference>
<keyword evidence="2" id="KW-1185">Reference proteome</keyword>
<reference evidence="1 2" key="1">
    <citation type="submission" date="2019-08" db="EMBL/GenBank/DDBJ databases">
        <title>Whole genome of Aphis craccivora.</title>
        <authorList>
            <person name="Voronova N.V."/>
            <person name="Shulinski R.S."/>
            <person name="Bandarenka Y.V."/>
            <person name="Zhorov D.G."/>
            <person name="Warner D."/>
        </authorList>
    </citation>
    <scope>NUCLEOTIDE SEQUENCE [LARGE SCALE GENOMIC DNA]</scope>
    <source>
        <strain evidence="1">180601</strain>
        <tissue evidence="1">Whole Body</tissue>
    </source>
</reference>
<dbReference type="EMBL" id="VUJU01006187">
    <property type="protein sequence ID" value="KAF0749202.1"/>
    <property type="molecule type" value="Genomic_DNA"/>
</dbReference>
<proteinExistence type="predicted"/>
<dbReference type="AlphaFoldDB" id="A0A6G0Y546"/>
<gene>
    <name evidence="1" type="ORF">FWK35_00015734</name>
</gene>
<accession>A0A6G0Y546</accession>
<evidence type="ECO:0000313" key="2">
    <source>
        <dbReference type="Proteomes" id="UP000478052"/>
    </source>
</evidence>
<name>A0A6G0Y546_APHCR</name>
<comment type="caution">
    <text evidence="1">The sequence shown here is derived from an EMBL/GenBank/DDBJ whole genome shotgun (WGS) entry which is preliminary data.</text>
</comment>
<evidence type="ECO:0000313" key="1">
    <source>
        <dbReference type="EMBL" id="KAF0749202.1"/>
    </source>
</evidence>
<protein>
    <submittedName>
        <fullName evidence="1">Uncharacterized protein</fullName>
    </submittedName>
</protein>
<organism evidence="1 2">
    <name type="scientific">Aphis craccivora</name>
    <name type="common">Cowpea aphid</name>
    <dbReference type="NCBI Taxonomy" id="307492"/>
    <lineage>
        <taxon>Eukaryota</taxon>
        <taxon>Metazoa</taxon>
        <taxon>Ecdysozoa</taxon>
        <taxon>Arthropoda</taxon>
        <taxon>Hexapoda</taxon>
        <taxon>Insecta</taxon>
        <taxon>Pterygota</taxon>
        <taxon>Neoptera</taxon>
        <taxon>Paraneoptera</taxon>
        <taxon>Hemiptera</taxon>
        <taxon>Sternorrhyncha</taxon>
        <taxon>Aphidomorpha</taxon>
        <taxon>Aphidoidea</taxon>
        <taxon>Aphididae</taxon>
        <taxon>Aphidini</taxon>
        <taxon>Aphis</taxon>
        <taxon>Aphis</taxon>
    </lineage>
</organism>
<sequence length="77" mass="8762">MTLSTHKLKSNKTGKEFVNSLINSLPVEAHVSGYQNKNLDDRHKADKVLENRAWERFKAKDTPRKDKLVAPQSSNAE</sequence>